<dbReference type="InterPro" id="IPR029035">
    <property type="entry name" value="DHS-like_NAD/FAD-binding_dom"/>
</dbReference>
<name>W3WS23_PESFW</name>
<dbReference type="InterPro" id="IPR026590">
    <property type="entry name" value="Ssirtuin_cat_dom"/>
</dbReference>
<keyword evidence="2" id="KW-0808">Transferase</keyword>
<reference evidence="8" key="1">
    <citation type="journal article" date="2015" name="BMC Genomics">
        <title>Genomic and transcriptomic analysis of the endophytic fungus Pestalotiopsis fici reveals its lifestyle and high potential for synthesis of natural products.</title>
        <authorList>
            <person name="Wang X."/>
            <person name="Zhang X."/>
            <person name="Liu L."/>
            <person name="Xiang M."/>
            <person name="Wang W."/>
            <person name="Sun X."/>
            <person name="Che Y."/>
            <person name="Guo L."/>
            <person name="Liu G."/>
            <person name="Guo L."/>
            <person name="Wang C."/>
            <person name="Yin W.B."/>
            <person name="Stadler M."/>
            <person name="Zhang X."/>
            <person name="Liu X."/>
        </authorList>
    </citation>
    <scope>NUCLEOTIDE SEQUENCE [LARGE SCALE GENOMIC DNA]</scope>
    <source>
        <strain evidence="8">W106-1 / CGMCC3.15140</strain>
    </source>
</reference>
<feature type="region of interest" description="Disordered" evidence="5">
    <location>
        <begin position="796"/>
        <end position="819"/>
    </location>
</feature>
<feature type="region of interest" description="Disordered" evidence="5">
    <location>
        <begin position="357"/>
        <end position="406"/>
    </location>
</feature>
<dbReference type="InterPro" id="IPR050134">
    <property type="entry name" value="NAD-dep_sirtuin_deacylases"/>
</dbReference>
<feature type="compositionally biased region" description="Acidic residues" evidence="5">
    <location>
        <begin position="250"/>
        <end position="265"/>
    </location>
</feature>
<feature type="compositionally biased region" description="Low complexity" evidence="5">
    <location>
        <begin position="86"/>
        <end position="100"/>
    </location>
</feature>
<evidence type="ECO:0000313" key="7">
    <source>
        <dbReference type="EMBL" id="ETS75957.1"/>
    </source>
</evidence>
<dbReference type="GO" id="GO:0017136">
    <property type="term" value="F:histone deacetylase activity, NAD-dependent"/>
    <property type="evidence" value="ECO:0007669"/>
    <property type="project" value="TreeGrafter"/>
</dbReference>
<evidence type="ECO:0000256" key="4">
    <source>
        <dbReference type="PROSITE-ProRule" id="PRU00236"/>
    </source>
</evidence>
<evidence type="ECO:0000259" key="6">
    <source>
        <dbReference type="PROSITE" id="PS50305"/>
    </source>
</evidence>
<feature type="region of interest" description="Disordered" evidence="5">
    <location>
        <begin position="218"/>
        <end position="273"/>
    </location>
</feature>
<feature type="region of interest" description="Disordered" evidence="5">
    <location>
        <begin position="159"/>
        <end position="197"/>
    </location>
</feature>
<dbReference type="Proteomes" id="UP000030651">
    <property type="component" value="Unassembled WGS sequence"/>
</dbReference>
<feature type="compositionally biased region" description="Basic and acidic residues" evidence="5">
    <location>
        <begin position="705"/>
        <end position="717"/>
    </location>
</feature>
<feature type="region of interest" description="Disordered" evidence="5">
    <location>
        <begin position="686"/>
        <end position="722"/>
    </location>
</feature>
<dbReference type="GO" id="GO:0005634">
    <property type="term" value="C:nucleus"/>
    <property type="evidence" value="ECO:0007669"/>
    <property type="project" value="TreeGrafter"/>
</dbReference>
<sequence length="1147" mass="125648">MPTVQITPGSAELLQNVADTLGKSKRVVMITGAGISTNSGIPAQYDKAEASGDIEEDSESNGADINDRPTKRRRTSQGNEALLHGTPTSTRSASSSDASPIVAFPGLRLKKTESCNEDTPTQKLAAQPPAGIVEKDASNVQSEQRLTRSVRLENRLAMSRHSTGISSSSSTTHDSVFSAREMSRSSTQTDVSMDTVPAEEHRLARVVRTPRTNRLVGLFSSSPLSSPPPVLFDPYDQPEEPTDRSSNCSEPEDSDQDDGEEDEGDFLSSQTSQARLRTMKGRDLFDSNIWKDPLKISVFYRFATTLRQKVRDVEPTTTHHFIARLRDIGKLARVYTQNIDEIEKKIGLSTDLKIGAGNKRRKSAKQQRLVDNEAGGTDVCTQAKNDSDAAEKDLSQPSQNTESLEVVKNRMSTTSDKGVECVFLHGSLQALRCFACAQLCDWGSEDREALTMSGEQPECPHCAGATAARQEKGKRALGVGVLRPDIVLYGEEHPQSDLISSIVQHDLSVGPDLMLVLGTSLKVHGLKVMVREFAKAVHQKGGKVVFINFTKPSESIWGDIIDYWVQWDCDAWVDDLKQRKPTLWMSPDGIVAYEKLKREELAEKKREAASIKKREEQAEKEAAALKKREELAEKREAAALKKREELAEKREAAAVKKRQELAEKEAAAARKREELARKREAVAIKKRESMEEKNREAMITTPRASHQEESERPKPKETPVPVPIPFVFQQQTLAVAGQMPPVSSALAPAQPAQASITLPAPGLSTASISAQPSQAPPAFPSAIEHEKTVETESLFTVKQEEKVSPKSKGPAKNPQAERNDYNCGAYCMSTIAEAFYAIRGEKFDFFGYTPSPRPNLPISQSVVKPDAPGKPATKARKSRHSAPSALSTSQGSFPDHRAPAFKASLLSSPITKDKLNRAAAELGVLRPQTPLRVAELRGNLETAGYSTQYTLSEFQLQLPGNPPDFSANCTPAPLPTRQEDVLSASPDILSFSARTEPVYSPSASVSAAVKTNPRKRKPTAKAMSSMPTTPKQVPPARSGYTIPQPAVIDQENILPPFRREQQAGPRLATMEPSCNPSPPHSPLDQTPLASLSPNQRRFSLQHLHHPMMLSSPLVKLPIEVRKESTPSPSDQLREEAAIALSGMRMCR</sequence>
<evidence type="ECO:0000256" key="5">
    <source>
        <dbReference type="SAM" id="MobiDB-lite"/>
    </source>
</evidence>
<feature type="region of interest" description="Disordered" evidence="5">
    <location>
        <begin position="1004"/>
        <end position="1042"/>
    </location>
</feature>
<keyword evidence="3" id="KW-0520">NAD</keyword>
<feature type="region of interest" description="Disordered" evidence="5">
    <location>
        <begin position="854"/>
        <end position="897"/>
    </location>
</feature>
<keyword evidence="8" id="KW-1185">Reference proteome</keyword>
<feature type="compositionally biased region" description="Basic and acidic residues" evidence="5">
    <location>
        <begin position="686"/>
        <end position="696"/>
    </location>
</feature>
<dbReference type="Gene3D" id="3.40.50.1220">
    <property type="entry name" value="TPP-binding domain"/>
    <property type="match status" value="2"/>
</dbReference>
<accession>W3WS23</accession>
<evidence type="ECO:0000256" key="1">
    <source>
        <dbReference type="ARBA" id="ARBA00006924"/>
    </source>
</evidence>
<feature type="compositionally biased region" description="Low complexity" evidence="5">
    <location>
        <begin position="159"/>
        <end position="178"/>
    </location>
</feature>
<dbReference type="OrthoDB" id="2919105at2759"/>
<proteinExistence type="inferred from homology"/>
<dbReference type="InterPro" id="IPR003000">
    <property type="entry name" value="Sirtuin"/>
</dbReference>
<dbReference type="PANTHER" id="PTHR11085:SF8">
    <property type="entry name" value="NAD-DEPENDENT HISTONE DEACETYLASE HST3"/>
    <property type="match status" value="1"/>
</dbReference>
<dbReference type="InParanoid" id="W3WS23"/>
<protein>
    <recommendedName>
        <fullName evidence="6">Deacetylase sirtuin-type domain-containing protein</fullName>
    </recommendedName>
</protein>
<comment type="caution">
    <text evidence="4">Lacks conserved residue(s) required for the propagation of feature annotation.</text>
</comment>
<dbReference type="Pfam" id="PF02146">
    <property type="entry name" value="SIR2"/>
    <property type="match status" value="2"/>
</dbReference>
<organism evidence="7 8">
    <name type="scientific">Pestalotiopsis fici (strain W106-1 / CGMCC3.15140)</name>
    <dbReference type="NCBI Taxonomy" id="1229662"/>
    <lineage>
        <taxon>Eukaryota</taxon>
        <taxon>Fungi</taxon>
        <taxon>Dikarya</taxon>
        <taxon>Ascomycota</taxon>
        <taxon>Pezizomycotina</taxon>
        <taxon>Sordariomycetes</taxon>
        <taxon>Xylariomycetidae</taxon>
        <taxon>Amphisphaeriales</taxon>
        <taxon>Sporocadaceae</taxon>
        <taxon>Pestalotiopsis</taxon>
    </lineage>
</organism>
<dbReference type="GeneID" id="19277914"/>
<evidence type="ECO:0000313" key="8">
    <source>
        <dbReference type="Proteomes" id="UP000030651"/>
    </source>
</evidence>
<dbReference type="EMBL" id="KI912118">
    <property type="protein sequence ID" value="ETS75957.1"/>
    <property type="molecule type" value="Genomic_DNA"/>
</dbReference>
<feature type="region of interest" description="Disordered" evidence="5">
    <location>
        <begin position="35"/>
        <end position="101"/>
    </location>
</feature>
<evidence type="ECO:0000256" key="3">
    <source>
        <dbReference type="ARBA" id="ARBA00023027"/>
    </source>
</evidence>
<dbReference type="HOGENOM" id="CLU_005935_0_0_1"/>
<feature type="domain" description="Deacetylase sirtuin-type" evidence="6">
    <location>
        <begin position="7"/>
        <end position="599"/>
    </location>
</feature>
<evidence type="ECO:0000256" key="2">
    <source>
        <dbReference type="ARBA" id="ARBA00022679"/>
    </source>
</evidence>
<dbReference type="PROSITE" id="PS50305">
    <property type="entry name" value="SIRTUIN"/>
    <property type="match status" value="1"/>
</dbReference>
<dbReference type="eggNOG" id="KOG2684">
    <property type="taxonomic scope" value="Eukaryota"/>
</dbReference>
<dbReference type="AlphaFoldDB" id="W3WS23"/>
<dbReference type="GO" id="GO:0070403">
    <property type="term" value="F:NAD+ binding"/>
    <property type="evidence" value="ECO:0007669"/>
    <property type="project" value="InterPro"/>
</dbReference>
<dbReference type="SUPFAM" id="SSF52467">
    <property type="entry name" value="DHS-like NAD/FAD-binding domain"/>
    <property type="match status" value="1"/>
</dbReference>
<gene>
    <name evidence="7" type="ORF">PFICI_12901</name>
</gene>
<dbReference type="KEGG" id="pfy:PFICI_12901"/>
<feature type="compositionally biased region" description="Basic and acidic residues" evidence="5">
    <location>
        <begin position="385"/>
        <end position="394"/>
    </location>
</feature>
<comment type="similarity">
    <text evidence="1">Belongs to the sirtuin family. Class I subfamily.</text>
</comment>
<dbReference type="STRING" id="1229662.W3WS23"/>
<dbReference type="RefSeq" id="XP_007839673.1">
    <property type="nucleotide sequence ID" value="XM_007841482.1"/>
</dbReference>
<dbReference type="PANTHER" id="PTHR11085">
    <property type="entry name" value="NAD-DEPENDENT PROTEIN DEACYLASE SIRTUIN-5, MITOCHONDRIAL-RELATED"/>
    <property type="match status" value="1"/>
</dbReference>
<feature type="region of interest" description="Disordered" evidence="5">
    <location>
        <begin position="1064"/>
        <end position="1090"/>
    </location>
</feature>